<name>A0A1V1NRD3_9BACT</name>
<organism evidence="1 2">
    <name type="scientific">Candidatus Magnetoglobus multicellularis str. Araruama</name>
    <dbReference type="NCBI Taxonomy" id="890399"/>
    <lineage>
        <taxon>Bacteria</taxon>
        <taxon>Pseudomonadati</taxon>
        <taxon>Thermodesulfobacteriota</taxon>
        <taxon>Desulfobacteria</taxon>
        <taxon>Desulfobacterales</taxon>
        <taxon>Desulfobacteraceae</taxon>
        <taxon>Candidatus Magnetoglobus</taxon>
    </lineage>
</organism>
<evidence type="ECO:0000313" key="2">
    <source>
        <dbReference type="Proteomes" id="UP000189670"/>
    </source>
</evidence>
<feature type="non-terminal residue" evidence="1">
    <location>
        <position position="257"/>
    </location>
</feature>
<evidence type="ECO:0008006" key="3">
    <source>
        <dbReference type="Google" id="ProtNLM"/>
    </source>
</evidence>
<reference evidence="2" key="1">
    <citation type="submission" date="2012-11" db="EMBL/GenBank/DDBJ databases">
        <authorList>
            <person name="Lucero-Rivera Y.E."/>
            <person name="Tovar-Ramirez D."/>
        </authorList>
    </citation>
    <scope>NUCLEOTIDE SEQUENCE [LARGE SCALE GENOMIC DNA]</scope>
    <source>
        <strain evidence="2">Araruama</strain>
    </source>
</reference>
<dbReference type="EMBL" id="ATBP01003200">
    <property type="protein sequence ID" value="ETR65113.1"/>
    <property type="molecule type" value="Genomic_DNA"/>
</dbReference>
<dbReference type="Proteomes" id="UP000189670">
    <property type="component" value="Unassembled WGS sequence"/>
</dbReference>
<comment type="caution">
    <text evidence="1">The sequence shown here is derived from an EMBL/GenBank/DDBJ whole genome shotgun (WGS) entry which is preliminary data.</text>
</comment>
<proteinExistence type="predicted"/>
<evidence type="ECO:0000313" key="1">
    <source>
        <dbReference type="EMBL" id="ETR65113.1"/>
    </source>
</evidence>
<protein>
    <recommendedName>
        <fullName evidence="3">Bacterial repeat domain-containing protein</fullName>
    </recommendedName>
</protein>
<dbReference type="AlphaFoldDB" id="A0A1V1NRD3"/>
<accession>A0A1V1NRD3</accession>
<feature type="non-terminal residue" evidence="1">
    <location>
        <position position="1"/>
    </location>
</feature>
<sequence length="257" mass="29172">QSINIDGETFSLPLEKSFYQGERIQLNALPFNLFKGWSGDVTGIQNPMDIVIQNHMTIGVLFHDSKEWAATIHAEAIELSPVHTDEITIGVSLLSQTIPEELALEYGCSILIYSPDWDKNSTDLREFNTSEYNWMIAVNPHGNIGSPEARTTRLRWSPQHFSDKGFYKMYRGYDQTGECVVEDMRTETEFAVTGVESVQIFNIVWSMKEPTIVHIKTQTGWNLISLPVKPQDSHIGVLFPEATIAYEYKEGAYMNVD</sequence>
<gene>
    <name evidence="1" type="ORF">OMM_14800</name>
</gene>